<dbReference type="NCBIfam" id="TIGR01455">
    <property type="entry name" value="glmM"/>
    <property type="match status" value="1"/>
</dbReference>
<evidence type="ECO:0000313" key="15">
    <source>
        <dbReference type="Proteomes" id="UP000600026"/>
    </source>
</evidence>
<dbReference type="PANTHER" id="PTHR42946:SF1">
    <property type="entry name" value="PHOSPHOGLUCOMUTASE (ALPHA-D-GLUCOSE-1,6-BISPHOSPHATE-DEPENDENT)"/>
    <property type="match status" value="1"/>
</dbReference>
<dbReference type="InterPro" id="IPR006352">
    <property type="entry name" value="GlmM_bact"/>
</dbReference>
<evidence type="ECO:0000259" key="12">
    <source>
        <dbReference type="Pfam" id="PF02879"/>
    </source>
</evidence>
<evidence type="ECO:0000256" key="8">
    <source>
        <dbReference type="ARBA" id="ARBA00068193"/>
    </source>
</evidence>
<dbReference type="PANTHER" id="PTHR42946">
    <property type="entry name" value="PHOSPHOHEXOSE MUTASE"/>
    <property type="match status" value="1"/>
</dbReference>
<dbReference type="GO" id="GO:0005975">
    <property type="term" value="P:carbohydrate metabolic process"/>
    <property type="evidence" value="ECO:0007669"/>
    <property type="project" value="InterPro"/>
</dbReference>
<evidence type="ECO:0000256" key="6">
    <source>
        <dbReference type="ARBA" id="ARBA00050364"/>
    </source>
</evidence>
<feature type="binding site" evidence="9">
    <location>
        <position position="248"/>
    </location>
    <ligand>
        <name>Mg(2+)</name>
        <dbReference type="ChEBI" id="CHEBI:18420"/>
    </ligand>
</feature>
<evidence type="ECO:0000259" key="13">
    <source>
        <dbReference type="Pfam" id="PF02880"/>
    </source>
</evidence>
<dbReference type="OrthoDB" id="9803322at2"/>
<dbReference type="FunFam" id="3.30.310.50:FF:000001">
    <property type="entry name" value="Phosphoglucosamine mutase"/>
    <property type="match status" value="1"/>
</dbReference>
<protein>
    <recommendedName>
        <fullName evidence="8 9">Phosphoglucosamine mutase</fullName>
        <ecNumber evidence="7 9">5.4.2.10</ecNumber>
    </recommendedName>
</protein>
<feature type="domain" description="Alpha-D-phosphohexomutase alpha/beta/alpha" evidence="11">
    <location>
        <begin position="3"/>
        <end position="138"/>
    </location>
</feature>
<feature type="binding site" description="via phosphate group" evidence="9">
    <location>
        <position position="104"/>
    </location>
    <ligand>
        <name>Mg(2+)</name>
        <dbReference type="ChEBI" id="CHEBI:18420"/>
    </ligand>
</feature>
<feature type="domain" description="Alpha-D-phosphohexomutase C-terminal" evidence="10">
    <location>
        <begin position="379"/>
        <end position="445"/>
    </location>
</feature>
<comment type="cofactor">
    <cofactor evidence="9">
        <name>Mg(2+)</name>
        <dbReference type="ChEBI" id="CHEBI:18420"/>
    </cofactor>
    <text evidence="9">Binds 1 Mg(2+) ion per subunit.</text>
</comment>
<comment type="function">
    <text evidence="9">Catalyzes the conversion of glucosamine-6-phosphate to glucosamine-1-phosphate.</text>
</comment>
<comment type="catalytic activity">
    <reaction evidence="6 9">
        <text>alpha-D-glucosamine 1-phosphate = D-glucosamine 6-phosphate</text>
        <dbReference type="Rhea" id="RHEA:23424"/>
        <dbReference type="ChEBI" id="CHEBI:58516"/>
        <dbReference type="ChEBI" id="CHEBI:58725"/>
        <dbReference type="EC" id="5.4.2.10"/>
    </reaction>
</comment>
<dbReference type="SUPFAM" id="SSF53738">
    <property type="entry name" value="Phosphoglucomutase, first 3 domains"/>
    <property type="match status" value="3"/>
</dbReference>
<dbReference type="AlphaFoldDB" id="A0A919H1S9"/>
<dbReference type="Proteomes" id="UP000600026">
    <property type="component" value="Unassembled WGS sequence"/>
</dbReference>
<comment type="caution">
    <text evidence="14">The sequence shown here is derived from an EMBL/GenBank/DDBJ whole genome shotgun (WGS) entry which is preliminary data.</text>
</comment>
<dbReference type="GO" id="GO:0005829">
    <property type="term" value="C:cytosol"/>
    <property type="evidence" value="ECO:0007669"/>
    <property type="project" value="TreeGrafter"/>
</dbReference>
<dbReference type="GO" id="GO:0008966">
    <property type="term" value="F:phosphoglucosamine mutase activity"/>
    <property type="evidence" value="ECO:0007669"/>
    <property type="project" value="UniProtKB-UniRule"/>
</dbReference>
<dbReference type="GO" id="GO:0009252">
    <property type="term" value="P:peptidoglycan biosynthetic process"/>
    <property type="evidence" value="ECO:0007669"/>
    <property type="project" value="TreeGrafter"/>
</dbReference>
<dbReference type="GO" id="GO:0000287">
    <property type="term" value="F:magnesium ion binding"/>
    <property type="evidence" value="ECO:0007669"/>
    <property type="project" value="UniProtKB-UniRule"/>
</dbReference>
<feature type="modified residue" description="Phosphoserine" evidence="9">
    <location>
        <position position="104"/>
    </location>
</feature>
<evidence type="ECO:0000256" key="3">
    <source>
        <dbReference type="ARBA" id="ARBA00022723"/>
    </source>
</evidence>
<proteinExistence type="inferred from homology"/>
<dbReference type="FunFam" id="3.40.120.10:FF:000002">
    <property type="entry name" value="Phosphoglucosamine mutase"/>
    <property type="match status" value="1"/>
</dbReference>
<dbReference type="InterPro" id="IPR036900">
    <property type="entry name" value="A-D-PHexomutase_C_sf"/>
</dbReference>
<keyword evidence="2 9" id="KW-0597">Phosphoprotein</keyword>
<evidence type="ECO:0000256" key="9">
    <source>
        <dbReference type="HAMAP-Rule" id="MF_01554"/>
    </source>
</evidence>
<gene>
    <name evidence="9 14" type="primary">glmM</name>
    <name evidence="14" type="ORF">Sxan_53080</name>
</gene>
<dbReference type="Gene3D" id="3.40.120.10">
    <property type="entry name" value="Alpha-D-Glucose-1,6-Bisphosphate, subunit A, domain 3"/>
    <property type="match status" value="3"/>
</dbReference>
<dbReference type="Pfam" id="PF00408">
    <property type="entry name" value="PGM_PMM_IV"/>
    <property type="match status" value="1"/>
</dbReference>
<sequence>MGRLFGTDGVRGVANADLTAELALGLSVAAAHVLAEAGTFAGHRATAVVGRDPRASGEFLEAAVVAGLASAGVDVLRVGVLPTPAVAYLTGALGADLGVMLSASHNAMPDNGIKFFARGGHKLADELEDRIESTYEQHRTGAPWDRPTGSGVGRVSDYTEGFDKYVAHLIGVLPNRLDGLKVVLDEAHGAAAYVSPEAFTRAGAEIVTIGAEPDGLNINDGCGSTHLGLLKAAVVEHGADFGIAHDGDADRCLAVDGTGAEVDGDQILAVLALAMREAGQLRENTVVGTVMSNLGFKLAMEGEGIQVVQTGVGDRYVLESMKENGYALGGEQSGHVIILDHATTGDGTLTGLLLAARVAATGRSLAELAAVMQRLPQVLINVPDVDKSRVTTSGELAAAVADAERELGTTGRVLLRPSGTEPLVRVMVEAADIEQARAVAGRLADVVKSALG</sequence>
<dbReference type="Pfam" id="PF02879">
    <property type="entry name" value="PGM_PMM_II"/>
    <property type="match status" value="1"/>
</dbReference>
<dbReference type="InterPro" id="IPR005845">
    <property type="entry name" value="A-D-PHexomutase_a/b/a-II"/>
</dbReference>
<dbReference type="PRINTS" id="PR00509">
    <property type="entry name" value="PGMPMM"/>
</dbReference>
<dbReference type="HAMAP" id="MF_01554_B">
    <property type="entry name" value="GlmM_B"/>
    <property type="match status" value="1"/>
</dbReference>
<dbReference type="GO" id="GO:0006048">
    <property type="term" value="P:UDP-N-acetylglucosamine biosynthetic process"/>
    <property type="evidence" value="ECO:0007669"/>
    <property type="project" value="TreeGrafter"/>
</dbReference>
<evidence type="ECO:0000256" key="5">
    <source>
        <dbReference type="ARBA" id="ARBA00023235"/>
    </source>
</evidence>
<evidence type="ECO:0000256" key="1">
    <source>
        <dbReference type="ARBA" id="ARBA00010231"/>
    </source>
</evidence>
<dbReference type="InterPro" id="IPR005841">
    <property type="entry name" value="Alpha-D-phosphohexomutase_SF"/>
</dbReference>
<dbReference type="InterPro" id="IPR005844">
    <property type="entry name" value="A-D-PHexomutase_a/b/a-I"/>
</dbReference>
<feature type="binding site" evidence="9">
    <location>
        <position position="250"/>
    </location>
    <ligand>
        <name>Mg(2+)</name>
        <dbReference type="ChEBI" id="CHEBI:18420"/>
    </ligand>
</feature>
<dbReference type="EMBL" id="BNEE01000006">
    <property type="protein sequence ID" value="GHI87944.1"/>
    <property type="molecule type" value="Genomic_DNA"/>
</dbReference>
<feature type="domain" description="Alpha-D-phosphohexomutase alpha/beta/alpha" evidence="13">
    <location>
        <begin position="263"/>
        <end position="374"/>
    </location>
</feature>
<dbReference type="InterPro" id="IPR005843">
    <property type="entry name" value="A-D-PHexomutase_C"/>
</dbReference>
<dbReference type="InterPro" id="IPR016055">
    <property type="entry name" value="A-D-PHexomutase_a/b/a-I/II/III"/>
</dbReference>
<keyword evidence="15" id="KW-1185">Reference proteome</keyword>
<organism evidence="14 15">
    <name type="scientific">Streptomyces xanthophaeus</name>
    <dbReference type="NCBI Taxonomy" id="67385"/>
    <lineage>
        <taxon>Bacteria</taxon>
        <taxon>Bacillati</taxon>
        <taxon>Actinomycetota</taxon>
        <taxon>Actinomycetes</taxon>
        <taxon>Kitasatosporales</taxon>
        <taxon>Streptomycetaceae</taxon>
        <taxon>Streptomyces</taxon>
    </lineage>
</organism>
<evidence type="ECO:0000256" key="2">
    <source>
        <dbReference type="ARBA" id="ARBA00022553"/>
    </source>
</evidence>
<evidence type="ECO:0000313" key="14">
    <source>
        <dbReference type="EMBL" id="GHI87944.1"/>
    </source>
</evidence>
<dbReference type="Gene3D" id="3.30.310.50">
    <property type="entry name" value="Alpha-D-phosphohexomutase, C-terminal domain"/>
    <property type="match status" value="1"/>
</dbReference>
<evidence type="ECO:0000259" key="10">
    <source>
        <dbReference type="Pfam" id="PF00408"/>
    </source>
</evidence>
<reference evidence="14" key="1">
    <citation type="submission" date="2020-09" db="EMBL/GenBank/DDBJ databases">
        <title>Whole genome shotgun sequence of Streptomyces xanthophaeus NBRC 12829.</title>
        <authorList>
            <person name="Komaki H."/>
            <person name="Tamura T."/>
        </authorList>
    </citation>
    <scope>NUCLEOTIDE SEQUENCE</scope>
    <source>
        <strain evidence="14">NBRC 12829</strain>
    </source>
</reference>
<keyword evidence="3 9" id="KW-0479">Metal-binding</keyword>
<dbReference type="SUPFAM" id="SSF55957">
    <property type="entry name" value="Phosphoglucomutase, C-terminal domain"/>
    <property type="match status" value="1"/>
</dbReference>
<evidence type="ECO:0000259" key="11">
    <source>
        <dbReference type="Pfam" id="PF02878"/>
    </source>
</evidence>
<feature type="domain" description="Alpha-D-phosphohexomutase alpha/beta/alpha" evidence="12">
    <location>
        <begin position="164"/>
        <end position="259"/>
    </location>
</feature>
<dbReference type="EC" id="5.4.2.10" evidence="7 9"/>
<dbReference type="Pfam" id="PF02878">
    <property type="entry name" value="PGM_PMM_I"/>
    <property type="match status" value="1"/>
</dbReference>
<comment type="similarity">
    <text evidence="1 9">Belongs to the phosphohexose mutase family.</text>
</comment>
<accession>A0A919H1S9</accession>
<dbReference type="Pfam" id="PF02880">
    <property type="entry name" value="PGM_PMM_III"/>
    <property type="match status" value="1"/>
</dbReference>
<keyword evidence="4 9" id="KW-0460">Magnesium</keyword>
<dbReference type="FunFam" id="3.40.120.10:FF:000001">
    <property type="entry name" value="Phosphoglucosamine mutase"/>
    <property type="match status" value="1"/>
</dbReference>
<evidence type="ECO:0000256" key="7">
    <source>
        <dbReference type="ARBA" id="ARBA00066330"/>
    </source>
</evidence>
<dbReference type="InterPro" id="IPR005846">
    <property type="entry name" value="A-D-PHexomutase_a/b/a-III"/>
</dbReference>
<feature type="binding site" evidence="9">
    <location>
        <position position="246"/>
    </location>
    <ligand>
        <name>Mg(2+)</name>
        <dbReference type="ChEBI" id="CHEBI:18420"/>
    </ligand>
</feature>
<feature type="active site" description="Phosphoserine intermediate" evidence="9">
    <location>
        <position position="104"/>
    </location>
</feature>
<dbReference type="CDD" id="cd05802">
    <property type="entry name" value="GlmM"/>
    <property type="match status" value="1"/>
</dbReference>
<evidence type="ECO:0000256" key="4">
    <source>
        <dbReference type="ARBA" id="ARBA00022842"/>
    </source>
</evidence>
<dbReference type="GO" id="GO:0004615">
    <property type="term" value="F:phosphomannomutase activity"/>
    <property type="evidence" value="ECO:0007669"/>
    <property type="project" value="TreeGrafter"/>
</dbReference>
<name>A0A919H1S9_9ACTN</name>
<comment type="PTM">
    <text evidence="9">Activated by phosphorylation.</text>
</comment>
<dbReference type="InterPro" id="IPR050060">
    <property type="entry name" value="Phosphoglucosamine_mutase"/>
</dbReference>
<keyword evidence="5 9" id="KW-0413">Isomerase</keyword>
<dbReference type="RefSeq" id="WP_031146606.1">
    <property type="nucleotide sequence ID" value="NZ_BNEE01000006.1"/>
</dbReference>